<name>A0A811KRH3_9BILA</name>
<protein>
    <recommendedName>
        <fullName evidence="3">Peptidase A1 domain-containing protein</fullName>
    </recommendedName>
</protein>
<comment type="similarity">
    <text evidence="1">Belongs to the peptidase A1 family.</text>
</comment>
<dbReference type="Proteomes" id="UP000614601">
    <property type="component" value="Unassembled WGS sequence"/>
</dbReference>
<keyword evidence="2" id="KW-0732">Signal</keyword>
<evidence type="ECO:0000259" key="3">
    <source>
        <dbReference type="PROSITE" id="PS51767"/>
    </source>
</evidence>
<feature type="domain" description="Peptidase A1" evidence="3">
    <location>
        <begin position="1"/>
        <end position="111"/>
    </location>
</feature>
<dbReference type="PANTHER" id="PTHR47966:SF45">
    <property type="entry name" value="PEPTIDASE A1 DOMAIN-CONTAINING PROTEIN"/>
    <property type="match status" value="1"/>
</dbReference>
<dbReference type="Pfam" id="PF00026">
    <property type="entry name" value="Asp"/>
    <property type="match status" value="1"/>
</dbReference>
<dbReference type="Gene3D" id="2.40.70.10">
    <property type="entry name" value="Acid Proteases"/>
    <property type="match status" value="1"/>
</dbReference>
<dbReference type="GO" id="GO:0004190">
    <property type="term" value="F:aspartic-type endopeptidase activity"/>
    <property type="evidence" value="ECO:0007669"/>
    <property type="project" value="InterPro"/>
</dbReference>
<gene>
    <name evidence="4" type="ORF">BOKJ2_LOCUS7457</name>
</gene>
<dbReference type="GO" id="GO:0005764">
    <property type="term" value="C:lysosome"/>
    <property type="evidence" value="ECO:0007669"/>
    <property type="project" value="TreeGrafter"/>
</dbReference>
<dbReference type="EMBL" id="CAJFCW020000004">
    <property type="protein sequence ID" value="CAG9109726.1"/>
    <property type="molecule type" value="Genomic_DNA"/>
</dbReference>
<accession>A0A811KRH3</accession>
<dbReference type="AlphaFoldDB" id="A0A811KRH3"/>
<dbReference type="EMBL" id="CAJFDH010000004">
    <property type="protein sequence ID" value="CAD5218247.1"/>
    <property type="molecule type" value="Genomic_DNA"/>
</dbReference>
<dbReference type="OrthoDB" id="5790032at2759"/>
<dbReference type="InterPro" id="IPR021109">
    <property type="entry name" value="Peptidase_aspartic_dom_sf"/>
</dbReference>
<dbReference type="InterPro" id="IPR033121">
    <property type="entry name" value="PEPTIDASE_A1"/>
</dbReference>
<keyword evidence="5" id="KW-1185">Reference proteome</keyword>
<evidence type="ECO:0000256" key="2">
    <source>
        <dbReference type="SAM" id="SignalP"/>
    </source>
</evidence>
<dbReference type="Proteomes" id="UP000783686">
    <property type="component" value="Unassembled WGS sequence"/>
</dbReference>
<dbReference type="GO" id="GO:0006508">
    <property type="term" value="P:proteolysis"/>
    <property type="evidence" value="ECO:0007669"/>
    <property type="project" value="InterPro"/>
</dbReference>
<comment type="caution">
    <text evidence="4">The sequence shown here is derived from an EMBL/GenBank/DDBJ whole genome shotgun (WGS) entry which is preliminary data.</text>
</comment>
<dbReference type="PROSITE" id="PS51767">
    <property type="entry name" value="PEPTIDASE_A1"/>
    <property type="match status" value="1"/>
</dbReference>
<feature type="signal peptide" evidence="2">
    <location>
        <begin position="1"/>
        <end position="18"/>
    </location>
</feature>
<evidence type="ECO:0000313" key="4">
    <source>
        <dbReference type="EMBL" id="CAD5218247.1"/>
    </source>
</evidence>
<evidence type="ECO:0000313" key="5">
    <source>
        <dbReference type="Proteomes" id="UP000614601"/>
    </source>
</evidence>
<organism evidence="4 5">
    <name type="scientific">Bursaphelenchus okinawaensis</name>
    <dbReference type="NCBI Taxonomy" id="465554"/>
    <lineage>
        <taxon>Eukaryota</taxon>
        <taxon>Metazoa</taxon>
        <taxon>Ecdysozoa</taxon>
        <taxon>Nematoda</taxon>
        <taxon>Chromadorea</taxon>
        <taxon>Rhabditida</taxon>
        <taxon>Tylenchina</taxon>
        <taxon>Tylenchomorpha</taxon>
        <taxon>Aphelenchoidea</taxon>
        <taxon>Aphelenchoididae</taxon>
        <taxon>Bursaphelenchus</taxon>
    </lineage>
</organism>
<dbReference type="InterPro" id="IPR001461">
    <property type="entry name" value="Aspartic_peptidase_A1"/>
</dbReference>
<evidence type="ECO:0000256" key="1">
    <source>
        <dbReference type="ARBA" id="ARBA00007447"/>
    </source>
</evidence>
<sequence length="115" mass="13077">MLLLILVPLSLITTPSRIFDKIVDAFDAKYNDEYELYLVDCDSDVSLTIVLNNNDHVIEAKHLLLKIENTDQCILSVEPLDLFGIDFILGDPFIRQFCQVHDVEQQRVGLAKSKA</sequence>
<reference evidence="4" key="1">
    <citation type="submission" date="2020-09" db="EMBL/GenBank/DDBJ databases">
        <authorList>
            <person name="Kikuchi T."/>
        </authorList>
    </citation>
    <scope>NUCLEOTIDE SEQUENCE</scope>
    <source>
        <strain evidence="4">SH1</strain>
    </source>
</reference>
<proteinExistence type="inferred from homology"/>
<dbReference type="SUPFAM" id="SSF50630">
    <property type="entry name" value="Acid proteases"/>
    <property type="match status" value="1"/>
</dbReference>
<dbReference type="PANTHER" id="PTHR47966">
    <property type="entry name" value="BETA-SITE APP-CLEAVING ENZYME, ISOFORM A-RELATED"/>
    <property type="match status" value="1"/>
</dbReference>
<feature type="chain" id="PRO_5035595243" description="Peptidase A1 domain-containing protein" evidence="2">
    <location>
        <begin position="19"/>
        <end position="115"/>
    </location>
</feature>